<name>A0A3N2QAV6_9BACT</name>
<evidence type="ECO:0000256" key="3">
    <source>
        <dbReference type="ARBA" id="ARBA00005712"/>
    </source>
</evidence>
<evidence type="ECO:0000256" key="1">
    <source>
        <dbReference type="ARBA" id="ARBA00003543"/>
    </source>
</evidence>
<keyword evidence="7" id="KW-0139">CF(1)</keyword>
<dbReference type="InterPro" id="IPR036771">
    <property type="entry name" value="ATPsynth_dsu/esu_N"/>
</dbReference>
<organism evidence="9 10">
    <name type="scientific">Candidatus Cardinium hertigii</name>
    <dbReference type="NCBI Taxonomy" id="247481"/>
    <lineage>
        <taxon>Bacteria</taxon>
        <taxon>Pseudomonadati</taxon>
        <taxon>Bacteroidota</taxon>
        <taxon>Cytophagia</taxon>
        <taxon>Cytophagales</taxon>
        <taxon>Amoebophilaceae</taxon>
        <taxon>Candidatus Cardinium</taxon>
    </lineage>
</organism>
<keyword evidence="10" id="KW-1185">Reference proteome</keyword>
<dbReference type="GO" id="GO:0012505">
    <property type="term" value="C:endomembrane system"/>
    <property type="evidence" value="ECO:0007669"/>
    <property type="project" value="UniProtKB-SubCell"/>
</dbReference>
<evidence type="ECO:0000313" key="9">
    <source>
        <dbReference type="EMBL" id="ROT46934.1"/>
    </source>
</evidence>
<accession>A0A3N2QAV6</accession>
<keyword evidence="6" id="KW-0472">Membrane</keyword>
<dbReference type="RefSeq" id="WP_123663568.1">
    <property type="nucleotide sequence ID" value="NZ_RARA01000027.1"/>
</dbReference>
<dbReference type="Pfam" id="PF02823">
    <property type="entry name" value="ATP-synt_DE_N"/>
    <property type="match status" value="1"/>
</dbReference>
<dbReference type="CDD" id="cd12152">
    <property type="entry name" value="F1-ATPase_delta"/>
    <property type="match status" value="1"/>
</dbReference>
<comment type="subcellular location">
    <subcellularLocation>
        <location evidence="2">Endomembrane system</location>
        <topology evidence="2">Peripheral membrane protein</topology>
    </subcellularLocation>
</comment>
<evidence type="ECO:0000256" key="7">
    <source>
        <dbReference type="ARBA" id="ARBA00023196"/>
    </source>
</evidence>
<comment type="caution">
    <text evidence="9">The sequence shown here is derived from an EMBL/GenBank/DDBJ whole genome shotgun (WGS) entry which is preliminary data.</text>
</comment>
<dbReference type="SUPFAM" id="SSF51344">
    <property type="entry name" value="Epsilon subunit of F1F0-ATP synthase N-terminal domain"/>
    <property type="match status" value="1"/>
</dbReference>
<evidence type="ECO:0000256" key="4">
    <source>
        <dbReference type="ARBA" id="ARBA00022448"/>
    </source>
</evidence>
<protein>
    <submittedName>
        <fullName evidence="9">F0F1 ATP synthase subunit epsilon</fullName>
    </submittedName>
</protein>
<dbReference type="EMBL" id="RARA01000027">
    <property type="protein sequence ID" value="ROT46934.1"/>
    <property type="molecule type" value="Genomic_DNA"/>
</dbReference>
<dbReference type="GO" id="GO:0046933">
    <property type="term" value="F:proton-transporting ATP synthase activity, rotational mechanism"/>
    <property type="evidence" value="ECO:0007669"/>
    <property type="project" value="InterPro"/>
</dbReference>
<dbReference type="InterPro" id="IPR001469">
    <property type="entry name" value="ATP_synth_F1_dsu/esu"/>
</dbReference>
<evidence type="ECO:0000256" key="2">
    <source>
        <dbReference type="ARBA" id="ARBA00004184"/>
    </source>
</evidence>
<proteinExistence type="inferred from homology"/>
<gene>
    <name evidence="9" type="ORF">EDM02_05140</name>
</gene>
<comment type="similarity">
    <text evidence="3">Belongs to the ATPase epsilon chain family.</text>
</comment>
<keyword evidence="4" id="KW-0813">Transport</keyword>
<evidence type="ECO:0000256" key="5">
    <source>
        <dbReference type="ARBA" id="ARBA00023065"/>
    </source>
</evidence>
<dbReference type="InterPro" id="IPR020546">
    <property type="entry name" value="ATP_synth_F1_dsu/esu_N"/>
</dbReference>
<dbReference type="OrthoDB" id="5294255at2"/>
<keyword evidence="5" id="KW-0406">Ion transport</keyword>
<dbReference type="Proteomes" id="UP000270927">
    <property type="component" value="Unassembled WGS sequence"/>
</dbReference>
<evidence type="ECO:0000259" key="8">
    <source>
        <dbReference type="Pfam" id="PF02823"/>
    </source>
</evidence>
<comment type="function">
    <text evidence="1">Produces ATP from ADP in the presence of a proton gradient across the membrane.</text>
</comment>
<keyword evidence="7" id="KW-0066">ATP synthesis</keyword>
<dbReference type="AlphaFoldDB" id="A0A3N2QAV6"/>
<reference evidence="9 10" key="1">
    <citation type="submission" date="2018-09" db="EMBL/GenBank/DDBJ databases">
        <title>Comparative Genomics of Wolbachia-Cardinium Dual Endosymbiosis in a Plant-Parasitic Nematode.</title>
        <authorList>
            <person name="Brown A.M.V."/>
            <person name="Wasala S.K."/>
            <person name="Howe D.K."/>
            <person name="Peetz A.B."/>
            <person name="Zasada I.A."/>
            <person name="Denver D.R."/>
        </authorList>
    </citation>
    <scope>NUCLEOTIDE SEQUENCE [LARGE SCALE GENOMIC DNA]</scope>
    <source>
        <strain evidence="9 10">Pp_1</strain>
    </source>
</reference>
<feature type="domain" description="ATP synthase F1 complex delta/epsilon subunit N-terminal" evidence="8">
    <location>
        <begin position="1"/>
        <end position="77"/>
    </location>
</feature>
<evidence type="ECO:0000313" key="10">
    <source>
        <dbReference type="Proteomes" id="UP000270927"/>
    </source>
</evidence>
<sequence length="80" mass="8446">MHLSIMAFSHGLFKGKVNRVTLPGELGPFQVLANHAPTISSLAAGKITYAVESALSSIEIKSGFASIVHNQITVVCEPLV</sequence>
<evidence type="ECO:0000256" key="6">
    <source>
        <dbReference type="ARBA" id="ARBA00023136"/>
    </source>
</evidence>
<dbReference type="Gene3D" id="2.60.15.10">
    <property type="entry name" value="F0F1 ATP synthase delta/epsilon subunit, N-terminal"/>
    <property type="match status" value="1"/>
</dbReference>
<dbReference type="GO" id="GO:0045259">
    <property type="term" value="C:proton-transporting ATP synthase complex"/>
    <property type="evidence" value="ECO:0007669"/>
    <property type="project" value="UniProtKB-KW"/>
</dbReference>